<dbReference type="AlphaFoldDB" id="A0A9J5XJT2"/>
<dbReference type="Proteomes" id="UP000824120">
    <property type="component" value="Chromosome 9"/>
</dbReference>
<reference evidence="1 2" key="1">
    <citation type="submission" date="2020-09" db="EMBL/GenBank/DDBJ databases">
        <title>De no assembly of potato wild relative species, Solanum commersonii.</title>
        <authorList>
            <person name="Cho K."/>
        </authorList>
    </citation>
    <scope>NUCLEOTIDE SEQUENCE [LARGE SCALE GENOMIC DNA]</scope>
    <source>
        <strain evidence="1">LZ3.2</strain>
        <tissue evidence="1">Leaf</tissue>
    </source>
</reference>
<organism evidence="1 2">
    <name type="scientific">Solanum commersonii</name>
    <name type="common">Commerson's wild potato</name>
    <name type="synonym">Commerson's nightshade</name>
    <dbReference type="NCBI Taxonomy" id="4109"/>
    <lineage>
        <taxon>Eukaryota</taxon>
        <taxon>Viridiplantae</taxon>
        <taxon>Streptophyta</taxon>
        <taxon>Embryophyta</taxon>
        <taxon>Tracheophyta</taxon>
        <taxon>Spermatophyta</taxon>
        <taxon>Magnoliopsida</taxon>
        <taxon>eudicotyledons</taxon>
        <taxon>Gunneridae</taxon>
        <taxon>Pentapetalae</taxon>
        <taxon>asterids</taxon>
        <taxon>lamiids</taxon>
        <taxon>Solanales</taxon>
        <taxon>Solanaceae</taxon>
        <taxon>Solanoideae</taxon>
        <taxon>Solaneae</taxon>
        <taxon>Solanum</taxon>
    </lineage>
</organism>
<comment type="caution">
    <text evidence="1">The sequence shown here is derived from an EMBL/GenBank/DDBJ whole genome shotgun (WGS) entry which is preliminary data.</text>
</comment>
<evidence type="ECO:0000313" key="2">
    <source>
        <dbReference type="Proteomes" id="UP000824120"/>
    </source>
</evidence>
<keyword evidence="2" id="KW-1185">Reference proteome</keyword>
<gene>
    <name evidence="1" type="ORF">H5410_048979</name>
</gene>
<accession>A0A9J5XJT2</accession>
<name>A0A9J5XJT2_SOLCO</name>
<proteinExistence type="predicted"/>
<sequence>MEILADYVYHLKLQHVPSVCVHCLEVEWNQFDMPQMHSLLPRELELRDFTGSFKRISMTSSSGGTRIESCISMGLEKFEW</sequence>
<evidence type="ECO:0000313" key="1">
    <source>
        <dbReference type="EMBL" id="KAG5588545.1"/>
    </source>
</evidence>
<dbReference type="EMBL" id="JACXVP010000009">
    <property type="protein sequence ID" value="KAG5588545.1"/>
    <property type="molecule type" value="Genomic_DNA"/>
</dbReference>
<protein>
    <submittedName>
        <fullName evidence="1">Uncharacterized protein</fullName>
    </submittedName>
</protein>